<dbReference type="RefSeq" id="WP_096449485.1">
    <property type="nucleotide sequence ID" value="NZ_JBHSOG010000097.1"/>
</dbReference>
<proteinExistence type="predicted"/>
<gene>
    <name evidence="1" type="ORF">ACFPTN_19740</name>
</gene>
<reference evidence="2" key="1">
    <citation type="journal article" date="2019" name="Int. J. Syst. Evol. Microbiol.">
        <title>The Global Catalogue of Microorganisms (GCM) 10K type strain sequencing project: providing services to taxonomists for standard genome sequencing and annotation.</title>
        <authorList>
            <consortium name="The Broad Institute Genomics Platform"/>
            <consortium name="The Broad Institute Genome Sequencing Center for Infectious Disease"/>
            <person name="Wu L."/>
            <person name="Ma J."/>
        </authorList>
    </citation>
    <scope>NUCLEOTIDE SEQUENCE [LARGE SCALE GENOMIC DNA]</scope>
    <source>
        <strain evidence="2">SHR3</strain>
    </source>
</reference>
<dbReference type="EMBL" id="JBHSOG010000097">
    <property type="protein sequence ID" value="MFC5771615.1"/>
    <property type="molecule type" value="Genomic_DNA"/>
</dbReference>
<evidence type="ECO:0000313" key="2">
    <source>
        <dbReference type="Proteomes" id="UP001595974"/>
    </source>
</evidence>
<dbReference type="Proteomes" id="UP001595974">
    <property type="component" value="Unassembled WGS sequence"/>
</dbReference>
<evidence type="ECO:0000313" key="1">
    <source>
        <dbReference type="EMBL" id="MFC5771615.1"/>
    </source>
</evidence>
<name>A0ABW1AWG7_9RHOO</name>
<protein>
    <submittedName>
        <fullName evidence="1">Heavy-metal-associated domain-containing protein</fullName>
    </submittedName>
</protein>
<dbReference type="CDD" id="cd00371">
    <property type="entry name" value="HMA"/>
    <property type="match status" value="1"/>
</dbReference>
<comment type="caution">
    <text evidence="1">The sequence shown here is derived from an EMBL/GenBank/DDBJ whole genome shotgun (WGS) entry which is preliminary data.</text>
</comment>
<keyword evidence="2" id="KW-1185">Reference proteome</keyword>
<organism evidence="1 2">
    <name type="scientific">Thauera sinica</name>
    <dbReference type="NCBI Taxonomy" id="2665146"/>
    <lineage>
        <taxon>Bacteria</taxon>
        <taxon>Pseudomonadati</taxon>
        <taxon>Pseudomonadota</taxon>
        <taxon>Betaproteobacteria</taxon>
        <taxon>Rhodocyclales</taxon>
        <taxon>Zoogloeaceae</taxon>
        <taxon>Thauera</taxon>
    </lineage>
</organism>
<accession>A0ABW1AWG7</accession>
<sequence>MAPGFDELRGGLAGVRIAHHIRGRVRLKLEPQEAAFELPDRRVRAFQDILDRIPGVHAVQLNLLARSCTVRYDPDVIPMQAWGDFMAGVDSGAAEILERILHDAWREIRNAEL</sequence>
<dbReference type="InterPro" id="IPR006121">
    <property type="entry name" value="HMA_dom"/>
</dbReference>